<accession>A0A942T163</accession>
<evidence type="ECO:0000256" key="1">
    <source>
        <dbReference type="SAM" id="SignalP"/>
    </source>
</evidence>
<evidence type="ECO:0000313" key="3">
    <source>
        <dbReference type="EMBL" id="MCH6266539.1"/>
    </source>
</evidence>
<keyword evidence="1" id="KW-0732">Signal</keyword>
<name>A0A942T163_9BACI</name>
<evidence type="ECO:0000313" key="2">
    <source>
        <dbReference type="EMBL" id="MBS4184182.1"/>
    </source>
</evidence>
<evidence type="ECO:0000313" key="4">
    <source>
        <dbReference type="Proteomes" id="UP000677265"/>
    </source>
</evidence>
<feature type="chain" id="PRO_5044697236" evidence="1">
    <location>
        <begin position="23"/>
        <end position="296"/>
    </location>
</feature>
<dbReference type="EMBL" id="JAGYPE010000004">
    <property type="protein sequence ID" value="MBS4184182.1"/>
    <property type="molecule type" value="Genomic_DNA"/>
</dbReference>
<keyword evidence="4" id="KW-1185">Reference proteome</keyword>
<gene>
    <name evidence="3" type="ORF">KHB02_013500</name>
    <name evidence="2" type="ORF">KHB02_22565</name>
</gene>
<dbReference type="RefSeq" id="WP_213144087.1">
    <property type="nucleotide sequence ID" value="NZ_JAGYPE020000022.1"/>
</dbReference>
<dbReference type="Proteomes" id="UP000677265">
    <property type="component" value="Unassembled WGS sequence"/>
</dbReference>
<proteinExistence type="predicted"/>
<reference evidence="2" key="1">
    <citation type="submission" date="2021-05" db="EMBL/GenBank/DDBJ databases">
        <title>Novel Bacillus species.</title>
        <authorList>
            <person name="Liu G."/>
        </authorList>
    </citation>
    <scope>NUCLEOTIDE SEQUENCE</scope>
    <source>
        <strain evidence="2 4">FJAT-50051</strain>
    </source>
</reference>
<protein>
    <submittedName>
        <fullName evidence="2">S-layer protein</fullName>
    </submittedName>
</protein>
<dbReference type="AlphaFoldDB" id="A0A942T163"/>
<dbReference type="EMBL" id="JAGYPE020000022">
    <property type="protein sequence ID" value="MCH6266539.1"/>
    <property type="molecule type" value="Genomic_DNA"/>
</dbReference>
<feature type="signal peptide" evidence="1">
    <location>
        <begin position="1"/>
        <end position="22"/>
    </location>
</feature>
<sequence length="296" mass="33632">MKKWFSLFIFGIILLVSQPANAQYYEVQKELRVYKDQSFNSPVVGTIQPGEVWVERTFPSGWMLLSYERWIAPDGAKVDINRPFEAFDTPSLDSQKFTFSPQTVIAHDGGVNGILFIDTWAGPKWTGVNGMPNKMNDSFAAYDYSGSTTPVAWFGPQTVYVLQTTDTAWSLISTYLGPKWIIRYPHIKTINRYFCAYVNPNYSNSCNTFDPQSVRVLKDNGNGWIQIYTYAGNEWVAPHGSYLNIPTKFTAFDSPQGMSIGSFDPQTVFVKEESINPFGWLKIQTTLGDKWIRVPK</sequence>
<comment type="caution">
    <text evidence="2">The sequence shown here is derived from an EMBL/GenBank/DDBJ whole genome shotgun (WGS) entry which is preliminary data.</text>
</comment>
<organism evidence="2">
    <name type="scientific">Neobacillus citreus</name>
    <dbReference type="NCBI Taxonomy" id="2833578"/>
    <lineage>
        <taxon>Bacteria</taxon>
        <taxon>Bacillati</taxon>
        <taxon>Bacillota</taxon>
        <taxon>Bacilli</taxon>
        <taxon>Bacillales</taxon>
        <taxon>Bacillaceae</taxon>
        <taxon>Neobacillus</taxon>
    </lineage>
</organism>